<keyword evidence="3" id="KW-1185">Reference proteome</keyword>
<evidence type="ECO:0000313" key="2">
    <source>
        <dbReference type="EMBL" id="CAJ37968.1"/>
    </source>
</evidence>
<proteinExistence type="predicted"/>
<evidence type="ECO:0000256" key="1">
    <source>
        <dbReference type="SAM" id="MobiDB-lite"/>
    </source>
</evidence>
<organism evidence="2 3">
    <name type="scientific">Methanocella arvoryzae (strain DSM 22066 / NBRC 105507 / MRE50)</name>
    <dbReference type="NCBI Taxonomy" id="351160"/>
    <lineage>
        <taxon>Archaea</taxon>
        <taxon>Methanobacteriati</taxon>
        <taxon>Methanobacteriota</taxon>
        <taxon>Stenosarchaea group</taxon>
        <taxon>Methanomicrobia</taxon>
        <taxon>Methanocellales</taxon>
        <taxon>Methanocellaceae</taxon>
        <taxon>Methanocella</taxon>
    </lineage>
</organism>
<gene>
    <name evidence="2" type="ORF">NRC23</name>
</gene>
<protein>
    <submittedName>
        <fullName evidence="2">Uncharacterized protein</fullName>
    </submittedName>
</protein>
<reference evidence="2 3" key="1">
    <citation type="journal article" date="2006" name="Science">
        <title>Genome of rice cluster I archaea -- the key methane producers in the rice rhizosphere.</title>
        <authorList>
            <person name="Erkel C."/>
            <person name="Kube M."/>
            <person name="Reinhardt R."/>
            <person name="Liesack W."/>
        </authorList>
    </citation>
    <scope>NUCLEOTIDE SEQUENCE [LARGE SCALE GENOMIC DNA]</scope>
    <source>
        <strain evidence="3">DSM 22066 / NBRC 105507 / MRE50</strain>
    </source>
</reference>
<dbReference type="AlphaFoldDB" id="Q0W0X5"/>
<feature type="region of interest" description="Disordered" evidence="1">
    <location>
        <begin position="1"/>
        <end position="30"/>
    </location>
</feature>
<evidence type="ECO:0000313" key="3">
    <source>
        <dbReference type="Proteomes" id="UP000000663"/>
    </source>
</evidence>
<dbReference type="KEGG" id="rci:NRC23"/>
<name>Q0W0X5_METAR</name>
<dbReference type="Proteomes" id="UP000000663">
    <property type="component" value="Chromosome"/>
</dbReference>
<sequence length="125" mass="13911">MQHVPSPAFHAPRSTQNKSTIPYPSALKPRPSQSAYRRFYTSSFFPSRFYRCYAQAGHAALGSAPLLIAPYRPVHLIHPSTIPRYAVVFPGDRVNKTISTIPANIRYCRQSHQTASSTASSSTNF</sequence>
<dbReference type="EMBL" id="AM114193">
    <property type="protein sequence ID" value="CAJ37968.1"/>
    <property type="molecule type" value="Genomic_DNA"/>
</dbReference>
<feature type="compositionally biased region" description="Polar residues" evidence="1">
    <location>
        <begin position="13"/>
        <end position="22"/>
    </location>
</feature>
<accession>Q0W0X5</accession>